<dbReference type="Pfam" id="PF14223">
    <property type="entry name" value="Retrotran_gag_2"/>
    <property type="match status" value="1"/>
</dbReference>
<sequence length="159" mass="19247">QPNAEALERVNQQRKKREEDELLCREHNLNTLSNRLFDLFTGMKYEKEIWDNLEFNYRAEEQGTNKYLIVKYFDFKFVDTKPLLEQVHELKVIVNKIRALKIENPETFQVGEIIAKLPSSWKDYGKKFLHKQEDITHEQIQKHLHIEEESRLRDNKNYV</sequence>
<keyword evidence="2" id="KW-1185">Reference proteome</keyword>
<protein>
    <submittedName>
        <fullName evidence="1">UBN2_2 domain-containing protein</fullName>
    </submittedName>
</protein>
<comment type="caution">
    <text evidence="1">The sequence shown here is derived from an EMBL/GenBank/DDBJ whole genome shotgun (WGS) entry which is preliminary data.</text>
</comment>
<dbReference type="OrthoDB" id="1302772at2759"/>
<dbReference type="PANTHER" id="PTHR47592">
    <property type="entry name" value="PBF68 PROTEIN"/>
    <property type="match status" value="1"/>
</dbReference>
<dbReference type="Proteomes" id="UP000187406">
    <property type="component" value="Unassembled WGS sequence"/>
</dbReference>
<reference evidence="2" key="1">
    <citation type="submission" date="2016-04" db="EMBL/GenBank/DDBJ databases">
        <title>Cephalotus genome sequencing.</title>
        <authorList>
            <person name="Fukushima K."/>
            <person name="Hasebe M."/>
            <person name="Fang X."/>
        </authorList>
    </citation>
    <scope>NUCLEOTIDE SEQUENCE [LARGE SCALE GENOMIC DNA]</scope>
    <source>
        <strain evidence="2">cv. St1</strain>
    </source>
</reference>
<dbReference type="InParanoid" id="A0A1Q3D662"/>
<evidence type="ECO:0000313" key="1">
    <source>
        <dbReference type="EMBL" id="GAV87921.1"/>
    </source>
</evidence>
<gene>
    <name evidence="1" type="ORF">CFOL_v3_31345</name>
</gene>
<name>A0A1Q3D662_CEPFO</name>
<proteinExistence type="predicted"/>
<dbReference type="PANTHER" id="PTHR47592:SF31">
    <property type="entry name" value="ZINC FINGER, CCHC-TYPE-RELATED"/>
    <property type="match status" value="1"/>
</dbReference>
<feature type="non-terminal residue" evidence="1">
    <location>
        <position position="1"/>
    </location>
</feature>
<dbReference type="AlphaFoldDB" id="A0A1Q3D662"/>
<dbReference type="EMBL" id="BDDD01004578">
    <property type="protein sequence ID" value="GAV87921.1"/>
    <property type="molecule type" value="Genomic_DNA"/>
</dbReference>
<organism evidence="1 2">
    <name type="scientific">Cephalotus follicularis</name>
    <name type="common">Albany pitcher plant</name>
    <dbReference type="NCBI Taxonomy" id="3775"/>
    <lineage>
        <taxon>Eukaryota</taxon>
        <taxon>Viridiplantae</taxon>
        <taxon>Streptophyta</taxon>
        <taxon>Embryophyta</taxon>
        <taxon>Tracheophyta</taxon>
        <taxon>Spermatophyta</taxon>
        <taxon>Magnoliopsida</taxon>
        <taxon>eudicotyledons</taxon>
        <taxon>Gunneridae</taxon>
        <taxon>Pentapetalae</taxon>
        <taxon>rosids</taxon>
        <taxon>fabids</taxon>
        <taxon>Oxalidales</taxon>
        <taxon>Cephalotaceae</taxon>
        <taxon>Cephalotus</taxon>
    </lineage>
</organism>
<accession>A0A1Q3D662</accession>
<evidence type="ECO:0000313" key="2">
    <source>
        <dbReference type="Proteomes" id="UP000187406"/>
    </source>
</evidence>